<evidence type="ECO:0000313" key="1">
    <source>
        <dbReference type="EMBL" id="MEJ8635090.1"/>
    </source>
</evidence>
<sequence length="317" mass="33782">MTDAHIVNTHQAEAWNGYEGRHWADHPSRYDSLNDPANTPLLEAARVAASDSVLDIGCGNGHLTRIAAGQAAHALGVDLSGPMLETARGKAAQEGIDNVSFVRADAQVHPFQNASFDVALSRFGVMFFADPVAAFANVGRALRPGGRLAFVCPQAFRRVGQYKIFTAIATQVTLPDLSHDDRTGPTSFADPTRTTGILRDAGYENATATELEVPQLWGKDAEDATGFLFDWGPMRHWLRDADPDAVTRARAAATEAFRAYENKGDGEGGNKGEGGNEGGGEGDGWSEGEGWSESKGGSENGVVLTARLWLVTATWPG</sequence>
<dbReference type="Proteomes" id="UP001377168">
    <property type="component" value="Unassembled WGS sequence"/>
</dbReference>
<keyword evidence="1" id="KW-0489">Methyltransferase</keyword>
<protein>
    <submittedName>
        <fullName evidence="1">Class I SAM-dependent methyltransferase</fullName>
        <ecNumber evidence="1">2.1.-.-</ecNumber>
    </submittedName>
</protein>
<accession>A0ACC6PUF9</accession>
<keyword evidence="1" id="KW-0808">Transferase</keyword>
<dbReference type="EMBL" id="JBBKAJ010000022">
    <property type="protein sequence ID" value="MEJ8635090.1"/>
    <property type="molecule type" value="Genomic_DNA"/>
</dbReference>
<evidence type="ECO:0000313" key="2">
    <source>
        <dbReference type="Proteomes" id="UP001377168"/>
    </source>
</evidence>
<proteinExistence type="predicted"/>
<gene>
    <name evidence="1" type="ORF">WKI67_17030</name>
</gene>
<dbReference type="EC" id="2.1.-.-" evidence="1"/>
<organism evidence="1 2">
    <name type="scientific">Streptomyces achmelvichensis</name>
    <dbReference type="NCBI Taxonomy" id="3134111"/>
    <lineage>
        <taxon>Bacteria</taxon>
        <taxon>Bacillati</taxon>
        <taxon>Actinomycetota</taxon>
        <taxon>Actinomycetes</taxon>
        <taxon>Kitasatosporales</taxon>
        <taxon>Streptomycetaceae</taxon>
        <taxon>Streptomyces</taxon>
    </lineage>
</organism>
<comment type="caution">
    <text evidence="1">The sequence shown here is derived from an EMBL/GenBank/DDBJ whole genome shotgun (WGS) entry which is preliminary data.</text>
</comment>
<name>A0ACC6PUF9_9ACTN</name>
<reference evidence="1" key="1">
    <citation type="submission" date="2024-03" db="EMBL/GenBank/DDBJ databases">
        <title>Novel Streptomyces species of biotechnological and ecological value are a feature of Machair soil.</title>
        <authorList>
            <person name="Prole J.R."/>
            <person name="Goodfellow M."/>
            <person name="Allenby N."/>
            <person name="Ward A.C."/>
        </authorList>
    </citation>
    <scope>NUCLEOTIDE SEQUENCE</scope>
    <source>
        <strain evidence="1">MS2.AVA.5</strain>
    </source>
</reference>
<keyword evidence="2" id="KW-1185">Reference proteome</keyword>